<dbReference type="Pfam" id="PF01850">
    <property type="entry name" value="PIN"/>
    <property type="match status" value="1"/>
</dbReference>
<dbReference type="AlphaFoldDB" id="A0A378QWW9"/>
<dbReference type="InterPro" id="IPR041705">
    <property type="entry name" value="PIN_Sll0205"/>
</dbReference>
<dbReference type="Proteomes" id="UP000254065">
    <property type="component" value="Unassembled WGS sequence"/>
</dbReference>
<proteinExistence type="predicted"/>
<dbReference type="STRING" id="1122244.GCA_000426885_00888"/>
<name>A0A378QWW9_9GAMM</name>
<dbReference type="OrthoDB" id="9798990at2"/>
<dbReference type="InterPro" id="IPR029060">
    <property type="entry name" value="PIN-like_dom_sf"/>
</dbReference>
<dbReference type="InterPro" id="IPR002716">
    <property type="entry name" value="PIN_dom"/>
</dbReference>
<protein>
    <submittedName>
        <fullName evidence="2">PIN domain</fullName>
    </submittedName>
</protein>
<dbReference type="SUPFAM" id="SSF88723">
    <property type="entry name" value="PIN domain-like"/>
    <property type="match status" value="1"/>
</dbReference>
<organism evidence="2 3">
    <name type="scientific">Moraxella caprae</name>
    <dbReference type="NCBI Taxonomy" id="90240"/>
    <lineage>
        <taxon>Bacteria</taxon>
        <taxon>Pseudomonadati</taxon>
        <taxon>Pseudomonadota</taxon>
        <taxon>Gammaproteobacteria</taxon>
        <taxon>Moraxellales</taxon>
        <taxon>Moraxellaceae</taxon>
        <taxon>Moraxella</taxon>
    </lineage>
</organism>
<reference evidence="2 3" key="1">
    <citation type="submission" date="2018-06" db="EMBL/GenBank/DDBJ databases">
        <authorList>
            <consortium name="Pathogen Informatics"/>
            <person name="Doyle S."/>
        </authorList>
    </citation>
    <scope>NUCLEOTIDE SEQUENCE [LARGE SCALE GENOMIC DNA]</scope>
    <source>
        <strain evidence="2 3">NCTC12877</strain>
    </source>
</reference>
<dbReference type="InterPro" id="IPR052919">
    <property type="entry name" value="TA_system_RNase"/>
</dbReference>
<dbReference type="PANTHER" id="PTHR36173">
    <property type="entry name" value="RIBONUCLEASE VAPC16-RELATED"/>
    <property type="match status" value="1"/>
</dbReference>
<dbReference type="RefSeq" id="WP_029102620.1">
    <property type="nucleotide sequence ID" value="NZ_UGQB01000004.1"/>
</dbReference>
<gene>
    <name evidence="2" type="ORF">NCTC12877_00389</name>
</gene>
<dbReference type="PANTHER" id="PTHR36173:SF2">
    <property type="entry name" value="RIBONUCLEASE VAPC16"/>
    <property type="match status" value="1"/>
</dbReference>
<dbReference type="Gene3D" id="3.40.50.1010">
    <property type="entry name" value="5'-nuclease"/>
    <property type="match status" value="1"/>
</dbReference>
<accession>A0A378QWW9</accession>
<keyword evidence="3" id="KW-1185">Reference proteome</keyword>
<evidence type="ECO:0000313" key="3">
    <source>
        <dbReference type="Proteomes" id="UP000254065"/>
    </source>
</evidence>
<dbReference type="EMBL" id="UGQB01000004">
    <property type="protein sequence ID" value="STZ07425.1"/>
    <property type="molecule type" value="Genomic_DNA"/>
</dbReference>
<evidence type="ECO:0000259" key="1">
    <source>
        <dbReference type="Pfam" id="PF01850"/>
    </source>
</evidence>
<evidence type="ECO:0000313" key="2">
    <source>
        <dbReference type="EMBL" id="STZ07425.1"/>
    </source>
</evidence>
<dbReference type="CDD" id="cd09872">
    <property type="entry name" value="PIN_Sll0205-like"/>
    <property type="match status" value="1"/>
</dbReference>
<sequence length="140" mass="16062">MRYLLGTHILLWALQNSPKLSKQAKDIITNPNAKDIITNPNNELWFSSASIWEVAIKLSSGKVKDDELIDPDLLHQTLLQEDYQELTINGTHSSEVGRLPFIHKDPFDRMLIAQAKTERFILMTADDKIKQYDDVTILMI</sequence>
<feature type="domain" description="PIN" evidence="1">
    <location>
        <begin position="3"/>
        <end position="133"/>
    </location>
</feature>